<dbReference type="EMBL" id="GBXM01094354">
    <property type="protein sequence ID" value="JAH14223.1"/>
    <property type="molecule type" value="Transcribed_RNA"/>
</dbReference>
<name>A0A0E9QDQ3_ANGAN</name>
<sequence>MYFHGCVLRSAAEGMSPLCAN</sequence>
<reference evidence="1" key="1">
    <citation type="submission" date="2014-11" db="EMBL/GenBank/DDBJ databases">
        <authorList>
            <person name="Amaro Gonzalez C."/>
        </authorList>
    </citation>
    <scope>NUCLEOTIDE SEQUENCE</scope>
</reference>
<proteinExistence type="predicted"/>
<accession>A0A0E9QDQ3</accession>
<organism evidence="1">
    <name type="scientific">Anguilla anguilla</name>
    <name type="common">European freshwater eel</name>
    <name type="synonym">Muraena anguilla</name>
    <dbReference type="NCBI Taxonomy" id="7936"/>
    <lineage>
        <taxon>Eukaryota</taxon>
        <taxon>Metazoa</taxon>
        <taxon>Chordata</taxon>
        <taxon>Craniata</taxon>
        <taxon>Vertebrata</taxon>
        <taxon>Euteleostomi</taxon>
        <taxon>Actinopterygii</taxon>
        <taxon>Neopterygii</taxon>
        <taxon>Teleostei</taxon>
        <taxon>Anguilliformes</taxon>
        <taxon>Anguillidae</taxon>
        <taxon>Anguilla</taxon>
    </lineage>
</organism>
<evidence type="ECO:0000313" key="1">
    <source>
        <dbReference type="EMBL" id="JAH14223.1"/>
    </source>
</evidence>
<reference evidence="1" key="2">
    <citation type="journal article" date="2015" name="Fish Shellfish Immunol.">
        <title>Early steps in the European eel (Anguilla anguilla)-Vibrio vulnificus interaction in the gills: Role of the RtxA13 toxin.</title>
        <authorList>
            <person name="Callol A."/>
            <person name="Pajuelo D."/>
            <person name="Ebbesson L."/>
            <person name="Teles M."/>
            <person name="MacKenzie S."/>
            <person name="Amaro C."/>
        </authorList>
    </citation>
    <scope>NUCLEOTIDE SEQUENCE</scope>
</reference>
<protein>
    <submittedName>
        <fullName evidence="1">Uncharacterized protein</fullName>
    </submittedName>
</protein>
<dbReference type="AlphaFoldDB" id="A0A0E9QDQ3"/>